<protein>
    <submittedName>
        <fullName evidence="2">Uncharacterized protein</fullName>
    </submittedName>
</protein>
<evidence type="ECO:0000313" key="3">
    <source>
        <dbReference type="Proteomes" id="UP000038802"/>
    </source>
</evidence>
<feature type="compositionally biased region" description="Low complexity" evidence="1">
    <location>
        <begin position="135"/>
        <end position="145"/>
    </location>
</feature>
<feature type="compositionally biased region" description="Low complexity" evidence="1">
    <location>
        <begin position="192"/>
        <end position="205"/>
    </location>
</feature>
<accession>A0A0U0QV53</accession>
<evidence type="ECO:0000313" key="2">
    <source>
        <dbReference type="EMBL" id="COV45357.1"/>
    </source>
</evidence>
<sequence length="211" mass="21652">MPSASHRCISSVTASVSPASTTDETPLTAAIFSRSPHWDANFSACGWPQANETMPPAPPNRTSNRLRSATTAAASRSDRAPATYAAAISPCECPMTASGTTPTDRHNSASDTITAHNAGCTTSTRSSPGAPGAPRSTSSSDHSTCSRSARSQRWICSANTGAVAHNWAPMPSHCAPWPGNTNAVLPTVWARPATTSAPGTPAARPVSPSIS</sequence>
<evidence type="ECO:0000256" key="1">
    <source>
        <dbReference type="SAM" id="MobiDB-lite"/>
    </source>
</evidence>
<organism evidence="2 3">
    <name type="scientific">Mycobacterium tuberculosis</name>
    <dbReference type="NCBI Taxonomy" id="1773"/>
    <lineage>
        <taxon>Bacteria</taxon>
        <taxon>Bacillati</taxon>
        <taxon>Actinomycetota</taxon>
        <taxon>Actinomycetes</taxon>
        <taxon>Mycobacteriales</taxon>
        <taxon>Mycobacteriaceae</taxon>
        <taxon>Mycobacterium</taxon>
        <taxon>Mycobacterium tuberculosis complex</taxon>
    </lineage>
</organism>
<feature type="compositionally biased region" description="Polar residues" evidence="1">
    <location>
        <begin position="109"/>
        <end position="127"/>
    </location>
</feature>
<feature type="compositionally biased region" description="Low complexity" evidence="1">
    <location>
        <begin position="10"/>
        <end position="22"/>
    </location>
</feature>
<feature type="region of interest" description="Disordered" evidence="1">
    <location>
        <begin position="97"/>
        <end position="145"/>
    </location>
</feature>
<feature type="region of interest" description="Disordered" evidence="1">
    <location>
        <begin position="47"/>
        <end position="81"/>
    </location>
</feature>
<gene>
    <name evidence="2" type="ORF">ERS007703_01426</name>
</gene>
<dbReference type="EMBL" id="CSAE01000119">
    <property type="protein sequence ID" value="COV45357.1"/>
    <property type="molecule type" value="Genomic_DNA"/>
</dbReference>
<dbReference type="Proteomes" id="UP000038802">
    <property type="component" value="Unassembled WGS sequence"/>
</dbReference>
<feature type="region of interest" description="Disordered" evidence="1">
    <location>
        <begin position="192"/>
        <end position="211"/>
    </location>
</feature>
<feature type="compositionally biased region" description="Low complexity" evidence="1">
    <location>
        <begin position="61"/>
        <end position="81"/>
    </location>
</feature>
<name>A0A0U0QV53_MYCTX</name>
<dbReference type="AlphaFoldDB" id="A0A0U0QV53"/>
<feature type="region of interest" description="Disordered" evidence="1">
    <location>
        <begin position="1"/>
        <end position="24"/>
    </location>
</feature>
<proteinExistence type="predicted"/>
<reference evidence="3" key="1">
    <citation type="submission" date="2015-03" db="EMBL/GenBank/DDBJ databases">
        <authorList>
            <consortium name="Pathogen Informatics"/>
        </authorList>
    </citation>
    <scope>NUCLEOTIDE SEQUENCE [LARGE SCALE GENOMIC DNA]</scope>
    <source>
        <strain evidence="3">K00500041</strain>
    </source>
</reference>